<accession>A0A8S5LMZ6</accession>
<organism evidence="3">
    <name type="scientific">Siphoviridae sp. ctsf32</name>
    <dbReference type="NCBI Taxonomy" id="2827594"/>
    <lineage>
        <taxon>Viruses</taxon>
        <taxon>Duplodnaviria</taxon>
        <taxon>Heunggongvirae</taxon>
        <taxon>Uroviricota</taxon>
        <taxon>Caudoviricetes</taxon>
    </lineage>
</organism>
<sequence length="627" mass="70590">MRITFNNIRLNNFMSFGDEFVQLDNLGYVLVAGKDECPDDASLSNGSGKSSIWEGIVWALTGETIRGHKSVVNLFGNDGAVVTLDFNVDDKNYVIQRSKDHSKLKSSLYISVDGQDISGKGIRDSEAILKQRLPDLTSSLISSVIILGQGLPQRFSNNTPSGRKQVLEELSKSDFMIEDLKQRVSERKNTLNNSLHETEKNVLTLSTKKEMLSKQLADVEKEIEALRATDINQLRSECETVQQRITSIENEMRELSLDIDDDKRSVDSLKEAFYAKRTESATKVSQINASYSDQLTSLSVDVATVSNDILTSKKELSRLKGIKDVCPTCGQKLLGVTKPDTTELENHIKELEEKNILLQEQRSQLDKKKKEELEINDQNFSAELNSLQQRVQDTEKEIAEKDSKNKSLDKEKATLSKQLLSIQHTIATVDADMASLQSKVVSLTNDISVTERELLYYNNEQENTKAHVVAINKIETVIKRDFRGCLLKNVIDFIDNRAKKYAQVVFNNNLLEFKQEGNNISISFDNKEYESLSGGEQKKLDVIIQLAIRDMLCHLINFSSNILVCDEIFDALDITGCQKVLDLISSDLEDISSVFIVTHRDNLCIPCDNEIHVIKDANKISHVIQKA</sequence>
<dbReference type="EMBL" id="BK015882">
    <property type="protein sequence ID" value="DAD71445.1"/>
    <property type="molecule type" value="Genomic_DNA"/>
</dbReference>
<reference evidence="3" key="1">
    <citation type="journal article" date="2021" name="Proc. Natl. Acad. Sci. U.S.A.">
        <title>A Catalog of Tens of Thousands of Viruses from Human Metagenomes Reveals Hidden Associations with Chronic Diseases.</title>
        <authorList>
            <person name="Tisza M.J."/>
            <person name="Buck C.B."/>
        </authorList>
    </citation>
    <scope>NUCLEOTIDE SEQUENCE</scope>
    <source>
        <strain evidence="3">Ctsf32</strain>
    </source>
</reference>
<dbReference type="SUPFAM" id="SSF52540">
    <property type="entry name" value="P-loop containing nucleoside triphosphate hydrolases"/>
    <property type="match status" value="1"/>
</dbReference>
<dbReference type="Pfam" id="PF13476">
    <property type="entry name" value="AAA_23"/>
    <property type="match status" value="1"/>
</dbReference>
<dbReference type="Gene3D" id="3.40.50.300">
    <property type="entry name" value="P-loop containing nucleotide triphosphate hydrolases"/>
    <property type="match status" value="2"/>
</dbReference>
<dbReference type="SUPFAM" id="SSF75712">
    <property type="entry name" value="Rad50 coiled-coil Zn hook"/>
    <property type="match status" value="1"/>
</dbReference>
<evidence type="ECO:0000259" key="2">
    <source>
        <dbReference type="Pfam" id="PF13476"/>
    </source>
</evidence>
<protein>
    <submittedName>
        <fullName evidence="3">STRUCTURAL MAINTENANCE OF CHROMOSOMES PROTEIN</fullName>
    </submittedName>
</protein>
<dbReference type="CDD" id="cd00267">
    <property type="entry name" value="ABC_ATPase"/>
    <property type="match status" value="1"/>
</dbReference>
<proteinExistence type="predicted"/>
<keyword evidence="1" id="KW-0175">Coiled coil</keyword>
<feature type="domain" description="Rad50/SbcC-type AAA" evidence="2">
    <location>
        <begin position="8"/>
        <end position="251"/>
    </location>
</feature>
<dbReference type="GO" id="GO:0006302">
    <property type="term" value="P:double-strand break repair"/>
    <property type="evidence" value="ECO:0007669"/>
    <property type="project" value="InterPro"/>
</dbReference>
<dbReference type="InterPro" id="IPR038729">
    <property type="entry name" value="Rad50/SbcC_AAA"/>
</dbReference>
<feature type="coiled-coil region" evidence="1">
    <location>
        <begin position="177"/>
        <end position="272"/>
    </location>
</feature>
<dbReference type="GO" id="GO:0016887">
    <property type="term" value="F:ATP hydrolysis activity"/>
    <property type="evidence" value="ECO:0007669"/>
    <property type="project" value="InterPro"/>
</dbReference>
<dbReference type="PANTHER" id="PTHR32114">
    <property type="entry name" value="ABC TRANSPORTER ABCH.3"/>
    <property type="match status" value="1"/>
</dbReference>
<name>A0A8S5LMZ6_9CAUD</name>
<feature type="coiled-coil region" evidence="1">
    <location>
        <begin position="341"/>
        <end position="453"/>
    </location>
</feature>
<evidence type="ECO:0000256" key="1">
    <source>
        <dbReference type="SAM" id="Coils"/>
    </source>
</evidence>
<dbReference type="PANTHER" id="PTHR32114:SF2">
    <property type="entry name" value="ABC TRANSPORTER ABCH.3"/>
    <property type="match status" value="1"/>
</dbReference>
<dbReference type="InterPro" id="IPR027417">
    <property type="entry name" value="P-loop_NTPase"/>
</dbReference>
<evidence type="ECO:0000313" key="3">
    <source>
        <dbReference type="EMBL" id="DAD71445.1"/>
    </source>
</evidence>